<feature type="transmembrane region" description="Helical" evidence="1">
    <location>
        <begin position="128"/>
        <end position="145"/>
    </location>
</feature>
<feature type="transmembrane region" description="Helical" evidence="1">
    <location>
        <begin position="104"/>
        <end position="121"/>
    </location>
</feature>
<evidence type="ECO:0008006" key="4">
    <source>
        <dbReference type="Google" id="ProtNLM"/>
    </source>
</evidence>
<dbReference type="AlphaFoldDB" id="A0A1J7CNQ4"/>
<accession>A0A1J7CNQ4</accession>
<gene>
    <name evidence="2" type="ORF">BKM63_03050</name>
</gene>
<protein>
    <recommendedName>
        <fullName evidence="4">EpsG family protein</fullName>
    </recommendedName>
</protein>
<feature type="transmembrane region" description="Helical" evidence="1">
    <location>
        <begin position="182"/>
        <end position="200"/>
    </location>
</feature>
<evidence type="ECO:0000313" key="3">
    <source>
        <dbReference type="Proteomes" id="UP000182826"/>
    </source>
</evidence>
<feature type="transmembrane region" description="Helical" evidence="1">
    <location>
        <begin position="49"/>
        <end position="70"/>
    </location>
</feature>
<feature type="transmembrane region" description="Helical" evidence="1">
    <location>
        <begin position="157"/>
        <end position="175"/>
    </location>
</feature>
<dbReference type="Proteomes" id="UP000182826">
    <property type="component" value="Unassembled WGS sequence"/>
</dbReference>
<feature type="transmembrane region" description="Helical" evidence="1">
    <location>
        <begin position="20"/>
        <end position="42"/>
    </location>
</feature>
<keyword evidence="1" id="KW-0812">Transmembrane</keyword>
<keyword evidence="3" id="KW-1185">Reference proteome</keyword>
<reference evidence="2 3" key="1">
    <citation type="submission" date="2016-10" db="EMBL/GenBank/DDBJ databases">
        <title>Draft Genome Sequence of Rhizobacteria Flavobacterium johnsoniae CI04.</title>
        <authorList>
            <person name="Bravo J.I."/>
            <person name="Lozano G.L."/>
            <person name="Handelsman J."/>
        </authorList>
    </citation>
    <scope>NUCLEOTIDE SEQUENCE [LARGE SCALE GENOMIC DNA]</scope>
    <source>
        <strain evidence="2 3">CI04</strain>
    </source>
</reference>
<evidence type="ECO:0000313" key="2">
    <source>
        <dbReference type="EMBL" id="OIV43204.1"/>
    </source>
</evidence>
<name>A0A1J7CNQ4_FLAJO</name>
<comment type="caution">
    <text evidence="2">The sequence shown here is derived from an EMBL/GenBank/DDBJ whole genome shotgun (WGS) entry which is preliminary data.</text>
</comment>
<dbReference type="EMBL" id="MLFK01000002">
    <property type="protein sequence ID" value="OIV43204.1"/>
    <property type="molecule type" value="Genomic_DNA"/>
</dbReference>
<sequence length="224" mass="26349">MAICLYSLKFILEDKNRLFFLYVFLAFLFHTSALFFLIYYFLNRDFKRYFVVGALVLAIIIGKSSIPTYAFSSFANFLGGASSDKAEGYVLNQLSETSLSLTGLIRRLLFFVLFLVNYDFLVKKWQSYRLIFNGYVFGLCIYFLFKDTFIILVGRGGFYFNVMECFLLASQLLLFKYKKERSYILLILLIYACLIFYQSISEFPMLFLPYKGIFINEYFPREGL</sequence>
<dbReference type="InterPro" id="IPR049458">
    <property type="entry name" value="EpsG-like"/>
</dbReference>
<proteinExistence type="predicted"/>
<evidence type="ECO:0000256" key="1">
    <source>
        <dbReference type="SAM" id="Phobius"/>
    </source>
</evidence>
<keyword evidence="1" id="KW-1133">Transmembrane helix</keyword>
<organism evidence="2 3">
    <name type="scientific">Flavobacterium johnsoniae</name>
    <name type="common">Cytophaga johnsonae</name>
    <dbReference type="NCBI Taxonomy" id="986"/>
    <lineage>
        <taxon>Bacteria</taxon>
        <taxon>Pseudomonadati</taxon>
        <taxon>Bacteroidota</taxon>
        <taxon>Flavobacteriia</taxon>
        <taxon>Flavobacteriales</taxon>
        <taxon>Flavobacteriaceae</taxon>
        <taxon>Flavobacterium</taxon>
    </lineage>
</organism>
<keyword evidence="1" id="KW-0472">Membrane</keyword>
<dbReference type="Pfam" id="PF14897">
    <property type="entry name" value="EpsG"/>
    <property type="match status" value="1"/>
</dbReference>